<evidence type="ECO:0000313" key="2">
    <source>
        <dbReference type="Proteomes" id="UP001145021"/>
    </source>
</evidence>
<protein>
    <submittedName>
        <fullName evidence="1">Uncharacterized protein</fullName>
    </submittedName>
</protein>
<proteinExistence type="predicted"/>
<comment type="caution">
    <text evidence="1">The sequence shown here is derived from an EMBL/GenBank/DDBJ whole genome shotgun (WGS) entry which is preliminary data.</text>
</comment>
<dbReference type="EMBL" id="JANBOH010000167">
    <property type="protein sequence ID" value="KAJ1644421.1"/>
    <property type="molecule type" value="Genomic_DNA"/>
</dbReference>
<keyword evidence="2" id="KW-1185">Reference proteome</keyword>
<gene>
    <name evidence="1" type="ORF">LPJ64_003912</name>
</gene>
<feature type="non-terminal residue" evidence="1">
    <location>
        <position position="62"/>
    </location>
</feature>
<reference evidence="1" key="1">
    <citation type="submission" date="2022-07" db="EMBL/GenBank/DDBJ databases">
        <title>Phylogenomic reconstructions and comparative analyses of Kickxellomycotina fungi.</title>
        <authorList>
            <person name="Reynolds N.K."/>
            <person name="Stajich J.E."/>
            <person name="Barry K."/>
            <person name="Grigoriev I.V."/>
            <person name="Crous P."/>
            <person name="Smith M.E."/>
        </authorList>
    </citation>
    <scope>NUCLEOTIDE SEQUENCE</scope>
    <source>
        <strain evidence="1">NBRC 105413</strain>
    </source>
</reference>
<sequence>MSSILAGIRNSSQSPGPNTVLADAALNDQHLFESTALNDAIDDALNTYVSSESRPRRQAPSK</sequence>
<organism evidence="1 2">
    <name type="scientific">Coemansia asiatica</name>
    <dbReference type="NCBI Taxonomy" id="1052880"/>
    <lineage>
        <taxon>Eukaryota</taxon>
        <taxon>Fungi</taxon>
        <taxon>Fungi incertae sedis</taxon>
        <taxon>Zoopagomycota</taxon>
        <taxon>Kickxellomycotina</taxon>
        <taxon>Kickxellomycetes</taxon>
        <taxon>Kickxellales</taxon>
        <taxon>Kickxellaceae</taxon>
        <taxon>Coemansia</taxon>
    </lineage>
</organism>
<name>A0A9W7XK69_9FUNG</name>
<dbReference type="Proteomes" id="UP001145021">
    <property type="component" value="Unassembled WGS sequence"/>
</dbReference>
<dbReference type="AlphaFoldDB" id="A0A9W7XK69"/>
<accession>A0A9W7XK69</accession>
<evidence type="ECO:0000313" key="1">
    <source>
        <dbReference type="EMBL" id="KAJ1644421.1"/>
    </source>
</evidence>